<accession>A0A0B0NIF7</accession>
<dbReference type="EMBL" id="KN394710">
    <property type="protein sequence ID" value="KHG10846.1"/>
    <property type="molecule type" value="Genomic_DNA"/>
</dbReference>
<proteinExistence type="predicted"/>
<dbReference type="AlphaFoldDB" id="A0A0B0NIF7"/>
<protein>
    <submittedName>
        <fullName evidence="1">Calmodulin-binding transcription activator 4-like protein</fullName>
    </submittedName>
</protein>
<evidence type="ECO:0000313" key="2">
    <source>
        <dbReference type="Proteomes" id="UP000032142"/>
    </source>
</evidence>
<keyword evidence="2" id="KW-1185">Reference proteome</keyword>
<sequence length="102" mass="11762">MPTSHTWSYMQSHIDATIPDRVLHVITYRCQCPRCGLTREHISKILFHDICILVIPKVCTGLSGIVTRSKRIRKHSSQAYTHSTNTYILSHSSFQHIKLVFI</sequence>
<organism evidence="1 2">
    <name type="scientific">Gossypium arboreum</name>
    <name type="common">Tree cotton</name>
    <name type="synonym">Gossypium nanking</name>
    <dbReference type="NCBI Taxonomy" id="29729"/>
    <lineage>
        <taxon>Eukaryota</taxon>
        <taxon>Viridiplantae</taxon>
        <taxon>Streptophyta</taxon>
        <taxon>Embryophyta</taxon>
        <taxon>Tracheophyta</taxon>
        <taxon>Spermatophyta</taxon>
        <taxon>Magnoliopsida</taxon>
        <taxon>eudicotyledons</taxon>
        <taxon>Gunneridae</taxon>
        <taxon>Pentapetalae</taxon>
        <taxon>rosids</taxon>
        <taxon>malvids</taxon>
        <taxon>Malvales</taxon>
        <taxon>Malvaceae</taxon>
        <taxon>Malvoideae</taxon>
        <taxon>Gossypium</taxon>
    </lineage>
</organism>
<reference evidence="2" key="1">
    <citation type="submission" date="2014-09" db="EMBL/GenBank/DDBJ databases">
        <authorList>
            <person name="Mudge J."/>
            <person name="Ramaraj T."/>
            <person name="Lindquist I.E."/>
            <person name="Bharti A.K."/>
            <person name="Sundararajan A."/>
            <person name="Cameron C.T."/>
            <person name="Woodward J.E."/>
            <person name="May G.D."/>
            <person name="Brubaker C."/>
            <person name="Broadhvest J."/>
            <person name="Wilkins T.A."/>
        </authorList>
    </citation>
    <scope>NUCLEOTIDE SEQUENCE</scope>
    <source>
        <strain evidence="2">cv. AKA8401</strain>
    </source>
</reference>
<gene>
    <name evidence="1" type="ORF">F383_13679</name>
</gene>
<evidence type="ECO:0000313" key="1">
    <source>
        <dbReference type="EMBL" id="KHG10846.1"/>
    </source>
</evidence>
<dbReference type="Proteomes" id="UP000032142">
    <property type="component" value="Unassembled WGS sequence"/>
</dbReference>
<name>A0A0B0NIF7_GOSAR</name>